<dbReference type="AlphaFoldDB" id="A0AAD5CB00"/>
<evidence type="ECO:0000313" key="2">
    <source>
        <dbReference type="EMBL" id="KAI7738527.1"/>
    </source>
</evidence>
<dbReference type="EMBL" id="JAMZMK010008801">
    <property type="protein sequence ID" value="KAI7738527.1"/>
    <property type="molecule type" value="Genomic_DNA"/>
</dbReference>
<organism evidence="2 3">
    <name type="scientific">Ambrosia artemisiifolia</name>
    <name type="common">Common ragweed</name>
    <dbReference type="NCBI Taxonomy" id="4212"/>
    <lineage>
        <taxon>Eukaryota</taxon>
        <taxon>Viridiplantae</taxon>
        <taxon>Streptophyta</taxon>
        <taxon>Embryophyta</taxon>
        <taxon>Tracheophyta</taxon>
        <taxon>Spermatophyta</taxon>
        <taxon>Magnoliopsida</taxon>
        <taxon>eudicotyledons</taxon>
        <taxon>Gunneridae</taxon>
        <taxon>Pentapetalae</taxon>
        <taxon>asterids</taxon>
        <taxon>campanulids</taxon>
        <taxon>Asterales</taxon>
        <taxon>Asteraceae</taxon>
        <taxon>Asteroideae</taxon>
        <taxon>Heliantheae alliance</taxon>
        <taxon>Heliantheae</taxon>
        <taxon>Ambrosia</taxon>
    </lineage>
</organism>
<sequence>MASIVQRVSETGQPNEEDFNQHGASKKNAAKYNQNVIRKRGKAIAGMGQPHEGDLNQHGT</sequence>
<reference evidence="2" key="1">
    <citation type="submission" date="2022-06" db="EMBL/GenBank/DDBJ databases">
        <title>Uncovering the hologenomic basis of an extraordinary plant invasion.</title>
        <authorList>
            <person name="Bieker V.C."/>
            <person name="Martin M.D."/>
            <person name="Gilbert T."/>
            <person name="Hodgins K."/>
            <person name="Battlay P."/>
            <person name="Petersen B."/>
            <person name="Wilson J."/>
        </authorList>
    </citation>
    <scope>NUCLEOTIDE SEQUENCE</scope>
    <source>
        <strain evidence="2">AA19_3_7</strain>
        <tissue evidence="2">Leaf</tissue>
    </source>
</reference>
<name>A0AAD5CB00_AMBAR</name>
<protein>
    <submittedName>
        <fullName evidence="2">Uncharacterized protein</fullName>
    </submittedName>
</protein>
<gene>
    <name evidence="2" type="ORF">M8C21_031612</name>
</gene>
<feature type="compositionally biased region" description="Basic and acidic residues" evidence="1">
    <location>
        <begin position="51"/>
        <end position="60"/>
    </location>
</feature>
<evidence type="ECO:0000313" key="3">
    <source>
        <dbReference type="Proteomes" id="UP001206925"/>
    </source>
</evidence>
<dbReference type="Proteomes" id="UP001206925">
    <property type="component" value="Unassembled WGS sequence"/>
</dbReference>
<evidence type="ECO:0000256" key="1">
    <source>
        <dbReference type="SAM" id="MobiDB-lite"/>
    </source>
</evidence>
<comment type="caution">
    <text evidence="2">The sequence shown here is derived from an EMBL/GenBank/DDBJ whole genome shotgun (WGS) entry which is preliminary data.</text>
</comment>
<proteinExistence type="predicted"/>
<keyword evidence="3" id="KW-1185">Reference proteome</keyword>
<accession>A0AAD5CB00</accession>
<feature type="region of interest" description="Disordered" evidence="1">
    <location>
        <begin position="1"/>
        <end position="60"/>
    </location>
</feature>
<feature type="compositionally biased region" description="Polar residues" evidence="1">
    <location>
        <begin position="1"/>
        <end position="14"/>
    </location>
</feature>